<dbReference type="OrthoDB" id="671850at2"/>
<keyword evidence="1" id="KW-1133">Transmembrane helix</keyword>
<dbReference type="PATRIC" id="fig|1379870.5.peg.4264"/>
<dbReference type="Proteomes" id="UP000033054">
    <property type="component" value="Chromosome"/>
</dbReference>
<dbReference type="HOGENOM" id="CLU_1164591_0_0_10"/>
<evidence type="ECO:0000256" key="1">
    <source>
        <dbReference type="SAM" id="Phobius"/>
    </source>
</evidence>
<proteinExistence type="predicted"/>
<accession>A0A0E3ZYH3</accession>
<name>A0A0E3ZYH3_9BACT</name>
<dbReference type="RefSeq" id="WP_046576134.1">
    <property type="nucleotide sequence ID" value="NZ_CP010429.1"/>
</dbReference>
<evidence type="ECO:0000313" key="3">
    <source>
        <dbReference type="Proteomes" id="UP000033054"/>
    </source>
</evidence>
<reference evidence="2 3" key="1">
    <citation type="journal article" date="2014" name="Curr. Microbiol.">
        <title>Spirosoma radiotolerans sp. nov., a gamma-radiation-resistant bacterium isolated from gamma ray-irradiated soil.</title>
        <authorList>
            <person name="Lee J.J."/>
            <person name="Srinivasan S."/>
            <person name="Lim S."/>
            <person name="Joe M."/>
            <person name="Im S."/>
            <person name="Bae S.I."/>
            <person name="Park K.R."/>
            <person name="Han J.H."/>
            <person name="Park S.H."/>
            <person name="Joo B.M."/>
            <person name="Park S.J."/>
            <person name="Kim M.K."/>
        </authorList>
    </citation>
    <scope>NUCLEOTIDE SEQUENCE [LARGE SCALE GENOMIC DNA]</scope>
    <source>
        <strain evidence="2 3">DG5A</strain>
    </source>
</reference>
<organism evidence="2 3">
    <name type="scientific">Spirosoma radiotolerans</name>
    <dbReference type="NCBI Taxonomy" id="1379870"/>
    <lineage>
        <taxon>Bacteria</taxon>
        <taxon>Pseudomonadati</taxon>
        <taxon>Bacteroidota</taxon>
        <taxon>Cytophagia</taxon>
        <taxon>Cytophagales</taxon>
        <taxon>Cytophagaceae</taxon>
        <taxon>Spirosoma</taxon>
    </lineage>
</organism>
<feature type="transmembrane region" description="Helical" evidence="1">
    <location>
        <begin position="129"/>
        <end position="148"/>
    </location>
</feature>
<evidence type="ECO:0008006" key="4">
    <source>
        <dbReference type="Google" id="ProtNLM"/>
    </source>
</evidence>
<feature type="transmembrane region" description="Helical" evidence="1">
    <location>
        <begin position="186"/>
        <end position="206"/>
    </location>
</feature>
<feature type="transmembrane region" description="Helical" evidence="1">
    <location>
        <begin position="236"/>
        <end position="253"/>
    </location>
</feature>
<keyword evidence="1" id="KW-0812">Transmembrane</keyword>
<keyword evidence="3" id="KW-1185">Reference proteome</keyword>
<dbReference type="EMBL" id="CP010429">
    <property type="protein sequence ID" value="AKD56808.1"/>
    <property type="molecule type" value="Genomic_DNA"/>
</dbReference>
<sequence>MKKLIIYDESCPMCKLYTKGMVAADTSGCLTRLSSSQLTPETINRIDRQRARHEIPLVDLDGGETLYGVDTWIYAFGKQNKQLKKLLSLNWIKSSLKTLYAFISYNRRIIITSAPGRWNLLDLQPDFRLGYRLAFILTVFGLVGGLATIVHFPIWLPAALVLIISQLLVACLYLAQRHDDNFLQTVLDYTGHLGMSLFIGGFVSAIGFSMHWPALAQIGCALTMGQHFIRSYRLGLNPWLSVCFAGLFFLLVMPY</sequence>
<feature type="transmembrane region" description="Helical" evidence="1">
    <location>
        <begin position="154"/>
        <end position="174"/>
    </location>
</feature>
<keyword evidence="1" id="KW-0472">Membrane</keyword>
<protein>
    <recommendedName>
        <fullName evidence="4">DUF393 domain-containing protein</fullName>
    </recommendedName>
</protein>
<dbReference type="AlphaFoldDB" id="A0A0E3ZYH3"/>
<evidence type="ECO:0000313" key="2">
    <source>
        <dbReference type="EMBL" id="AKD56808.1"/>
    </source>
</evidence>
<dbReference type="KEGG" id="srd:SD10_19780"/>
<gene>
    <name evidence="2" type="ORF">SD10_19780</name>
</gene>